<dbReference type="InterPro" id="IPR020026">
    <property type="entry name" value="PseC"/>
</dbReference>
<evidence type="ECO:0000256" key="1">
    <source>
        <dbReference type="ARBA" id="ARBA00037999"/>
    </source>
</evidence>
<organism evidence="5 6">
    <name type="scientific">Spirosoma profusum</name>
    <dbReference type="NCBI Taxonomy" id="2771354"/>
    <lineage>
        <taxon>Bacteria</taxon>
        <taxon>Pseudomonadati</taxon>
        <taxon>Bacteroidota</taxon>
        <taxon>Cytophagia</taxon>
        <taxon>Cytophagales</taxon>
        <taxon>Cytophagaceae</taxon>
        <taxon>Spirosoma</taxon>
    </lineage>
</organism>
<feature type="modified residue" description="N6-(pyridoxal phosphate)lysine" evidence="3">
    <location>
        <position position="193"/>
    </location>
</feature>
<dbReference type="Gene3D" id="3.90.1150.10">
    <property type="entry name" value="Aspartate Aminotransferase, domain 1"/>
    <property type="match status" value="1"/>
</dbReference>
<dbReference type="Proteomes" id="UP000598820">
    <property type="component" value="Unassembled WGS sequence"/>
</dbReference>
<dbReference type="InterPro" id="IPR000653">
    <property type="entry name" value="DegT/StrS_aminotransferase"/>
</dbReference>
<dbReference type="GO" id="GO:0008483">
    <property type="term" value="F:transaminase activity"/>
    <property type="evidence" value="ECO:0007669"/>
    <property type="project" value="UniProtKB-KW"/>
</dbReference>
<feature type="active site" description="Proton acceptor" evidence="2">
    <location>
        <position position="193"/>
    </location>
</feature>
<dbReference type="GO" id="GO:0000271">
    <property type="term" value="P:polysaccharide biosynthetic process"/>
    <property type="evidence" value="ECO:0007669"/>
    <property type="project" value="TreeGrafter"/>
</dbReference>
<reference evidence="5" key="1">
    <citation type="submission" date="2020-09" db="EMBL/GenBank/DDBJ databases">
        <authorList>
            <person name="Kim M.K."/>
        </authorList>
    </citation>
    <scope>NUCLEOTIDE SEQUENCE</scope>
    <source>
        <strain evidence="5">BT702</strain>
    </source>
</reference>
<dbReference type="SUPFAM" id="SSF53383">
    <property type="entry name" value="PLP-dependent transferases"/>
    <property type="match status" value="1"/>
</dbReference>
<dbReference type="GO" id="GO:0030170">
    <property type="term" value="F:pyridoxal phosphate binding"/>
    <property type="evidence" value="ECO:0007669"/>
    <property type="project" value="TreeGrafter"/>
</dbReference>
<evidence type="ECO:0000256" key="3">
    <source>
        <dbReference type="PIRSR" id="PIRSR000390-2"/>
    </source>
</evidence>
<keyword evidence="5" id="KW-0032">Aminotransferase</keyword>
<dbReference type="EMBL" id="JACWZY010000024">
    <property type="protein sequence ID" value="MBD2703679.1"/>
    <property type="molecule type" value="Genomic_DNA"/>
</dbReference>
<evidence type="ECO:0000313" key="5">
    <source>
        <dbReference type="EMBL" id="MBD2703679.1"/>
    </source>
</evidence>
<comment type="caution">
    <text evidence="5">The sequence shown here is derived from an EMBL/GenBank/DDBJ whole genome shotgun (WGS) entry which is preliminary data.</text>
</comment>
<keyword evidence="6" id="KW-1185">Reference proteome</keyword>
<dbReference type="CDD" id="cd00616">
    <property type="entry name" value="AHBA_syn"/>
    <property type="match status" value="1"/>
</dbReference>
<gene>
    <name evidence="5" type="primary">pseC</name>
    <name evidence="5" type="ORF">IC229_23745</name>
</gene>
<dbReference type="PANTHER" id="PTHR30244">
    <property type="entry name" value="TRANSAMINASE"/>
    <property type="match status" value="1"/>
</dbReference>
<keyword evidence="5" id="KW-0808">Transferase</keyword>
<dbReference type="Pfam" id="PF01041">
    <property type="entry name" value="DegT_DnrJ_EryC1"/>
    <property type="match status" value="1"/>
</dbReference>
<accession>A0A927APA2</accession>
<dbReference type="NCBIfam" id="TIGR03588">
    <property type="entry name" value="PseC"/>
    <property type="match status" value="1"/>
</dbReference>
<dbReference type="InterPro" id="IPR015422">
    <property type="entry name" value="PyrdxlP-dep_Trfase_small"/>
</dbReference>
<dbReference type="Gene3D" id="3.40.640.10">
    <property type="entry name" value="Type I PLP-dependent aspartate aminotransferase-like (Major domain)"/>
    <property type="match status" value="1"/>
</dbReference>
<evidence type="ECO:0000313" key="6">
    <source>
        <dbReference type="Proteomes" id="UP000598820"/>
    </source>
</evidence>
<dbReference type="EC" id="2.6.1.92" evidence="5"/>
<evidence type="ECO:0000256" key="4">
    <source>
        <dbReference type="RuleBase" id="RU004508"/>
    </source>
</evidence>
<keyword evidence="3 4" id="KW-0663">Pyridoxal phosphate</keyword>
<comment type="similarity">
    <text evidence="1 4">Belongs to the DegT/DnrJ/EryC1 family.</text>
</comment>
<evidence type="ECO:0000256" key="2">
    <source>
        <dbReference type="PIRSR" id="PIRSR000390-1"/>
    </source>
</evidence>
<dbReference type="PIRSF" id="PIRSF000390">
    <property type="entry name" value="PLP_StrS"/>
    <property type="match status" value="1"/>
</dbReference>
<dbReference type="AlphaFoldDB" id="A0A927APA2"/>
<dbReference type="InterPro" id="IPR015421">
    <property type="entry name" value="PyrdxlP-dep_Trfase_major"/>
</dbReference>
<dbReference type="PANTHER" id="PTHR30244:SF34">
    <property type="entry name" value="DTDP-4-AMINO-4,6-DIDEOXYGALACTOSE TRANSAMINASE"/>
    <property type="match status" value="1"/>
</dbReference>
<proteinExistence type="inferred from homology"/>
<protein>
    <submittedName>
        <fullName evidence="5">UDP-4-amino-4, 6-dideoxy-N-acetyl-beta-L-altrosamine transaminase</fullName>
        <ecNumber evidence="5">2.6.1.92</ecNumber>
    </submittedName>
</protein>
<name>A0A927APA2_9BACT</name>
<sequence>MNSIPYGRQHITDDDIAAVNAVLRSSHLTQGPKIGELEEAFARYVGATYAVAVANGTAALHLCCMALNVGPGTRVITTPITFSASANCVRYCGGEVHFADIDPDNVLLDPKAVRSLLESHPKGYFSGIIPVDFAGYPVDMAAFRELADEFGLWIIEDSCHAPGATFVDKNGVTHRCGDGSLAELAIFSFHPVKHIAAGEGGMITTNDKELYHHLLRLRTHGITNKPEELTQPYPDEPERGGWYMELQELGYNYRLTDIQAALALSQMNRVDAMLDRRRELAARYDAAFSEAATSGLPIQIIVPPAGIGHAYHLYVIQTPDRKGLYDSLRTKNIFAQVHYIPVHLMPYYRQFGWKPGDFPHAEHYYAQGLSLPLFPTLTDDEQNYVINQVLGFLHVKSFINPN</sequence>
<dbReference type="RefSeq" id="WP_190889536.1">
    <property type="nucleotide sequence ID" value="NZ_JACWZY010000024.1"/>
</dbReference>
<dbReference type="InterPro" id="IPR015424">
    <property type="entry name" value="PyrdxlP-dep_Trfase"/>
</dbReference>